<dbReference type="PROSITE" id="PS50887">
    <property type="entry name" value="GGDEF"/>
    <property type="match status" value="1"/>
</dbReference>
<dbReference type="NCBIfam" id="TIGR00229">
    <property type="entry name" value="sensory_box"/>
    <property type="match status" value="3"/>
</dbReference>
<feature type="domain" description="PAC" evidence="2">
    <location>
        <begin position="442"/>
        <end position="494"/>
    </location>
</feature>
<dbReference type="EMBL" id="CP040017">
    <property type="protein sequence ID" value="QCP11039.1"/>
    <property type="molecule type" value="Genomic_DNA"/>
</dbReference>
<dbReference type="CDD" id="cd00130">
    <property type="entry name" value="PAS"/>
    <property type="match status" value="3"/>
</dbReference>
<dbReference type="InterPro" id="IPR001633">
    <property type="entry name" value="EAL_dom"/>
</dbReference>
<dbReference type="CDD" id="cd01948">
    <property type="entry name" value="EAL"/>
    <property type="match status" value="1"/>
</dbReference>
<dbReference type="InterPro" id="IPR029787">
    <property type="entry name" value="Nucleotide_cyclase"/>
</dbReference>
<dbReference type="PROSITE" id="PS50113">
    <property type="entry name" value="PAC"/>
    <property type="match status" value="1"/>
</dbReference>
<dbReference type="InterPro" id="IPR052155">
    <property type="entry name" value="Biofilm_reg_signaling"/>
</dbReference>
<dbReference type="OrthoDB" id="9813903at2"/>
<evidence type="ECO:0000259" key="3">
    <source>
        <dbReference type="PROSITE" id="PS50883"/>
    </source>
</evidence>
<feature type="domain" description="PAS" evidence="1">
    <location>
        <begin position="372"/>
        <end position="423"/>
    </location>
</feature>
<dbReference type="InterPro" id="IPR000160">
    <property type="entry name" value="GGDEF_dom"/>
</dbReference>
<dbReference type="InterPro" id="IPR035965">
    <property type="entry name" value="PAS-like_dom_sf"/>
</dbReference>
<dbReference type="InterPro" id="IPR000700">
    <property type="entry name" value="PAS-assoc_C"/>
</dbReference>
<dbReference type="SMART" id="SM00091">
    <property type="entry name" value="PAS"/>
    <property type="match status" value="3"/>
</dbReference>
<dbReference type="RefSeq" id="WP_137313912.1">
    <property type="nucleotide sequence ID" value="NZ_CP040017.1"/>
</dbReference>
<reference evidence="6 7" key="1">
    <citation type="submission" date="2019-05" db="EMBL/GenBank/DDBJ databases">
        <title>Draft Genome Sequences of Six Type Strains of the Genus Massilia.</title>
        <authorList>
            <person name="Miess H."/>
            <person name="Frediansyhah A."/>
            <person name="Gross H."/>
        </authorList>
    </citation>
    <scope>NUCLEOTIDE SEQUENCE [LARGE SCALE GENOMIC DNA]</scope>
    <source>
        <strain evidence="6 7">DSMZ 26121</strain>
    </source>
</reference>
<dbReference type="SMART" id="SM00086">
    <property type="entry name" value="PAC"/>
    <property type="match status" value="2"/>
</dbReference>
<dbReference type="Gene3D" id="3.20.20.450">
    <property type="entry name" value="EAL domain"/>
    <property type="match status" value="1"/>
</dbReference>
<dbReference type="InterPro" id="IPR000014">
    <property type="entry name" value="PAS"/>
</dbReference>
<evidence type="ECO:0000259" key="1">
    <source>
        <dbReference type="PROSITE" id="PS50112"/>
    </source>
</evidence>
<dbReference type="AlphaFoldDB" id="A0A4P8HMU5"/>
<dbReference type="SMART" id="SM00267">
    <property type="entry name" value="GGDEF"/>
    <property type="match status" value="1"/>
</dbReference>
<evidence type="ECO:0000259" key="4">
    <source>
        <dbReference type="PROSITE" id="PS50887"/>
    </source>
</evidence>
<gene>
    <name evidence="6" type="ORF">FCL38_11920</name>
    <name evidence="5" type="ORF">FHS02_005587</name>
</gene>
<dbReference type="Gene3D" id="3.30.70.270">
    <property type="match status" value="1"/>
</dbReference>
<proteinExistence type="predicted"/>
<dbReference type="SUPFAM" id="SSF141868">
    <property type="entry name" value="EAL domain-like"/>
    <property type="match status" value="1"/>
</dbReference>
<dbReference type="InterPro" id="IPR035919">
    <property type="entry name" value="EAL_sf"/>
</dbReference>
<reference evidence="5 8" key="2">
    <citation type="submission" date="2020-08" db="EMBL/GenBank/DDBJ databases">
        <title>Genomic Encyclopedia of Type Strains, Phase III (KMG-III): the genomes of soil and plant-associated and newly described type strains.</title>
        <authorList>
            <person name="Whitman W."/>
        </authorList>
    </citation>
    <scope>NUCLEOTIDE SEQUENCE [LARGE SCALE GENOMIC DNA]</scope>
    <source>
        <strain evidence="5 8">CECT 7753</strain>
    </source>
</reference>
<dbReference type="PROSITE" id="PS50883">
    <property type="entry name" value="EAL"/>
    <property type="match status" value="1"/>
</dbReference>
<dbReference type="SUPFAM" id="SSF55073">
    <property type="entry name" value="Nucleotide cyclase"/>
    <property type="match status" value="1"/>
</dbReference>
<feature type="domain" description="GGDEF" evidence="4">
    <location>
        <begin position="525"/>
        <end position="657"/>
    </location>
</feature>
<dbReference type="InterPro" id="IPR013656">
    <property type="entry name" value="PAS_4"/>
</dbReference>
<dbReference type="SMART" id="SM00052">
    <property type="entry name" value="EAL"/>
    <property type="match status" value="1"/>
</dbReference>
<feature type="domain" description="PAS" evidence="1">
    <location>
        <begin position="255"/>
        <end position="325"/>
    </location>
</feature>
<dbReference type="Pfam" id="PF13426">
    <property type="entry name" value="PAS_9"/>
    <property type="match status" value="1"/>
</dbReference>
<dbReference type="Gene3D" id="3.30.450.20">
    <property type="entry name" value="PAS domain"/>
    <property type="match status" value="4"/>
</dbReference>
<dbReference type="Pfam" id="PF08448">
    <property type="entry name" value="PAS_4"/>
    <property type="match status" value="2"/>
</dbReference>
<dbReference type="Pfam" id="PF00563">
    <property type="entry name" value="EAL"/>
    <property type="match status" value="1"/>
</dbReference>
<dbReference type="PROSITE" id="PS50112">
    <property type="entry name" value="PAS"/>
    <property type="match status" value="3"/>
</dbReference>
<protein>
    <submittedName>
        <fullName evidence="5">Diguanylate cyclase (GGDEF)-like protein/PAS domain S-box-containing protein</fullName>
    </submittedName>
    <submittedName>
        <fullName evidence="6">EAL domain-containing protein</fullName>
    </submittedName>
</protein>
<dbReference type="Proteomes" id="UP000298763">
    <property type="component" value="Chromosome"/>
</dbReference>
<dbReference type="PANTHER" id="PTHR44757">
    <property type="entry name" value="DIGUANYLATE CYCLASE DGCP"/>
    <property type="match status" value="1"/>
</dbReference>
<dbReference type="SUPFAM" id="SSF55785">
    <property type="entry name" value="PYP-like sensor domain (PAS domain)"/>
    <property type="match status" value="4"/>
</dbReference>
<dbReference type="InterPro" id="IPR043128">
    <property type="entry name" value="Rev_trsase/Diguanyl_cyclase"/>
</dbReference>
<keyword evidence="7" id="KW-1185">Reference proteome</keyword>
<dbReference type="EMBL" id="JACHXS010000014">
    <property type="protein sequence ID" value="MBB3224721.1"/>
    <property type="molecule type" value="Genomic_DNA"/>
</dbReference>
<feature type="domain" description="PAS" evidence="1">
    <location>
        <begin position="126"/>
        <end position="196"/>
    </location>
</feature>
<dbReference type="InterPro" id="IPR001610">
    <property type="entry name" value="PAC"/>
</dbReference>
<dbReference type="Pfam" id="PF00990">
    <property type="entry name" value="GGDEF"/>
    <property type="match status" value="1"/>
</dbReference>
<evidence type="ECO:0000313" key="5">
    <source>
        <dbReference type="EMBL" id="MBB3224721.1"/>
    </source>
</evidence>
<sequence>MNPVSSSAREAVIGLTWSTNAEGLCESTCERCPGLLPDMAGLSLPAWIASLAMEGGAAMALQIGAALRHGRPFDYRLEITCHDGWRRHALLTGLPRMAANGHHAGWSGALVDITAHHSELAHALRSEAAHRLIVDNTTDLIARCDPDGRYLHISSSYTRIMGWTPAQMIGQSVIGFLHPDDQAPARERLMRTLAGTSQRNDPMQVRKRTTAGGYVALGTIARQVLDPDTGACLGAVLVSRDIARETEMLARLERMAEQNMTLLESINDGFFSVNGNWEITYANSRAAAFVGVERDAAIGRVVWEVAPGLEESTVGRHLRSAMAHRKDASFEAFYEPVGVWVSERIYAHEDGLSVFFHDISDRVEREKQIRESERRFRETIGITPAGYVLVNGGGIIEDVNPALCQLSGHAREELVGKAVASFLADGDASAALNLRQTGHRVHALETVLLHRQGHRVYALVNQTIEVDADGQPRSLTAFITDITERKHAEARLEEMATRDTLTGLPNRAWINRRVGDMLGGPHHETYTTVFFIDLNRFKEVNDSLGHATGDRLLQQVGERLQSCMRPGDVVARLGGDEFVVAASCAGRDAAAAIAQRLLATLALPFYTDGLEMRVGASIGISLARPGAMSTEQLFEKADTAMYKAKAQGNGSFQFFEPEMCVAAKRRLQLEAALHRALDHGQFEVHYQPRVSLGTMGTLGVEALLRWDHPEFGRVAPLEFIPLAEERGHIGTIGQWVLGAACRDVKRINDRFGMALHVSVNVSARQLRSPDLVAQVQQALAGSGLPAAALELELTESALIEDLDQSAEVLRGLKSLGVRLSIDDFGTGYSSLSYLKRFPIDVLKLDRSFVAESPAGDGFVRAVIGMAHALNLSVVAEGIETTGTMAALRDAACDEGQGYLFARPMPLEELEAFLADEETRSGNALEQESAR</sequence>
<accession>A0A4P8HMU5</accession>
<evidence type="ECO:0000259" key="2">
    <source>
        <dbReference type="PROSITE" id="PS50113"/>
    </source>
</evidence>
<evidence type="ECO:0000313" key="8">
    <source>
        <dbReference type="Proteomes" id="UP000584325"/>
    </source>
</evidence>
<dbReference type="PANTHER" id="PTHR44757:SF2">
    <property type="entry name" value="BIOFILM ARCHITECTURE MAINTENANCE PROTEIN MBAA"/>
    <property type="match status" value="1"/>
</dbReference>
<dbReference type="CDD" id="cd01949">
    <property type="entry name" value="GGDEF"/>
    <property type="match status" value="1"/>
</dbReference>
<evidence type="ECO:0000313" key="7">
    <source>
        <dbReference type="Proteomes" id="UP000298763"/>
    </source>
</evidence>
<dbReference type="Proteomes" id="UP000584325">
    <property type="component" value="Unassembled WGS sequence"/>
</dbReference>
<feature type="domain" description="EAL" evidence="3">
    <location>
        <begin position="666"/>
        <end position="917"/>
    </location>
</feature>
<name>A0A4P8HMU5_9BURK</name>
<organism evidence="5 8">
    <name type="scientific">Pseudoduganella umbonata</name>
    <dbReference type="NCBI Taxonomy" id="864828"/>
    <lineage>
        <taxon>Bacteria</taxon>
        <taxon>Pseudomonadati</taxon>
        <taxon>Pseudomonadota</taxon>
        <taxon>Betaproteobacteria</taxon>
        <taxon>Burkholderiales</taxon>
        <taxon>Oxalobacteraceae</taxon>
        <taxon>Telluria group</taxon>
        <taxon>Pseudoduganella</taxon>
    </lineage>
</organism>
<evidence type="ECO:0000313" key="6">
    <source>
        <dbReference type="EMBL" id="QCP11039.1"/>
    </source>
</evidence>
<dbReference type="NCBIfam" id="TIGR00254">
    <property type="entry name" value="GGDEF"/>
    <property type="match status" value="1"/>
</dbReference>